<evidence type="ECO:0000313" key="13">
    <source>
        <dbReference type="RefSeq" id="XP_035669733.1"/>
    </source>
</evidence>
<gene>
    <name evidence="13" type="primary">LOC118411526</name>
</gene>
<dbReference type="PRINTS" id="PR01892">
    <property type="entry name" value="WNT8PROTEIN"/>
</dbReference>
<sequence length="364" mass="40544">MFAQLLWSLSVLLAALSGTADSNGWTLQSNFLITGPKSSFQASLTYASSVAAGAQTAMEECKHQFSWDRWNCTDNALSMFKPNTLPANRETSFVHAISAAGVMYVLTRNCSKGAFEQCGCDLTNNGKKAEGGWTWGGCSDDIAFGERISKMYSDGVENGQDARAAMNLHNNDVGRKAVRQTMKRVCKCHGVSGSCTTKTCWLQLADFRAIGVFLKKKYKKADKVDYVRGQLTENNSASSKRNTGLKKDMVFLEDSPDYCRENLTVGSRGTLGRECLRGGGKNMDKYEKKSCKRLCKDCGYVPKRITTEVTSSCNCKFHWCCSVKCSQCTKTVTKYICVQRESSKNRRKNVRKKSKQRRRNRGNN</sequence>
<comment type="similarity">
    <text evidence="2 10">Belongs to the Wnt family.</text>
</comment>
<keyword evidence="4" id="KW-0964">Secreted</keyword>
<comment type="function">
    <text evidence="10">Ligand for members of the frizzled family of seven transmembrane receptors.</text>
</comment>
<dbReference type="OrthoDB" id="5945655at2759"/>
<dbReference type="PROSITE" id="PS00246">
    <property type="entry name" value="WNT1"/>
    <property type="match status" value="1"/>
</dbReference>
<dbReference type="GO" id="GO:0045165">
    <property type="term" value="P:cell fate commitment"/>
    <property type="evidence" value="ECO:0000318"/>
    <property type="project" value="GO_Central"/>
</dbReference>
<keyword evidence="9" id="KW-0449">Lipoprotein</keyword>
<dbReference type="GO" id="GO:0005125">
    <property type="term" value="F:cytokine activity"/>
    <property type="evidence" value="ECO:0000318"/>
    <property type="project" value="GO_Central"/>
</dbReference>
<protein>
    <recommendedName>
        <fullName evidence="10">Protein Wnt</fullName>
    </recommendedName>
</protein>
<dbReference type="GO" id="GO:0005109">
    <property type="term" value="F:frizzled binding"/>
    <property type="evidence" value="ECO:0000318"/>
    <property type="project" value="GO_Central"/>
</dbReference>
<evidence type="ECO:0000256" key="6">
    <source>
        <dbReference type="ARBA" id="ARBA00022687"/>
    </source>
</evidence>
<keyword evidence="6 10" id="KW-0879">Wnt signaling pathway</keyword>
<accession>A0A9J7KSJ3</accession>
<dbReference type="InterPro" id="IPR005817">
    <property type="entry name" value="Wnt"/>
</dbReference>
<keyword evidence="8" id="KW-0325">Glycoprotein</keyword>
<evidence type="ECO:0000256" key="2">
    <source>
        <dbReference type="ARBA" id="ARBA00005683"/>
    </source>
</evidence>
<dbReference type="FunFam" id="3.30.2460.20:FF:000003">
    <property type="entry name" value="Protein Wnt"/>
    <property type="match status" value="1"/>
</dbReference>
<dbReference type="GO" id="GO:0030182">
    <property type="term" value="P:neuron differentiation"/>
    <property type="evidence" value="ECO:0000318"/>
    <property type="project" value="GO_Central"/>
</dbReference>
<dbReference type="AlphaFoldDB" id="A0A9J7KSJ3"/>
<dbReference type="RefSeq" id="XP_035669733.1">
    <property type="nucleotide sequence ID" value="XM_035813840.1"/>
</dbReference>
<keyword evidence="12" id="KW-1185">Reference proteome</keyword>
<proteinExistence type="inferred from homology"/>
<dbReference type="Gene3D" id="3.30.2460.20">
    <property type="match status" value="1"/>
</dbReference>
<dbReference type="InterPro" id="IPR043158">
    <property type="entry name" value="Wnt_C"/>
</dbReference>
<dbReference type="SMART" id="SM00097">
    <property type="entry name" value="WNT1"/>
    <property type="match status" value="1"/>
</dbReference>
<reference evidence="12" key="1">
    <citation type="journal article" date="2020" name="Nat. Ecol. Evol.">
        <title>Deeply conserved synteny resolves early events in vertebrate evolution.</title>
        <authorList>
            <person name="Simakov O."/>
            <person name="Marletaz F."/>
            <person name="Yue J.X."/>
            <person name="O'Connell B."/>
            <person name="Jenkins J."/>
            <person name="Brandt A."/>
            <person name="Calef R."/>
            <person name="Tung C.H."/>
            <person name="Huang T.K."/>
            <person name="Schmutz J."/>
            <person name="Satoh N."/>
            <person name="Yu J.K."/>
            <person name="Putnam N.H."/>
            <person name="Green R.E."/>
            <person name="Rokhsar D.S."/>
        </authorList>
    </citation>
    <scope>NUCLEOTIDE SEQUENCE [LARGE SCALE GENOMIC DNA]</scope>
    <source>
        <strain evidence="12">S238N-H82</strain>
    </source>
</reference>
<dbReference type="PANTHER" id="PTHR12027:SF81">
    <property type="entry name" value="WNT INHIBITOR OF DORSAL PROTEIN"/>
    <property type="match status" value="1"/>
</dbReference>
<evidence type="ECO:0000313" key="12">
    <source>
        <dbReference type="Proteomes" id="UP000001554"/>
    </source>
</evidence>
<comment type="subcellular location">
    <subcellularLocation>
        <location evidence="1 10">Secreted</location>
        <location evidence="1 10">Extracellular space</location>
        <location evidence="1 10">Extracellular matrix</location>
    </subcellularLocation>
</comment>
<organism evidence="12 13">
    <name type="scientific">Branchiostoma floridae</name>
    <name type="common">Florida lancelet</name>
    <name type="synonym">Amphioxus</name>
    <dbReference type="NCBI Taxonomy" id="7739"/>
    <lineage>
        <taxon>Eukaryota</taxon>
        <taxon>Metazoa</taxon>
        <taxon>Chordata</taxon>
        <taxon>Cephalochordata</taxon>
        <taxon>Leptocardii</taxon>
        <taxon>Amphioxiformes</taxon>
        <taxon>Branchiostomatidae</taxon>
        <taxon>Branchiostoma</taxon>
    </lineage>
</organism>
<dbReference type="Proteomes" id="UP000001554">
    <property type="component" value="Chromosome 3"/>
</dbReference>
<evidence type="ECO:0000256" key="1">
    <source>
        <dbReference type="ARBA" id="ARBA00004498"/>
    </source>
</evidence>
<dbReference type="InterPro" id="IPR018161">
    <property type="entry name" value="Wnt_CS"/>
</dbReference>
<dbReference type="PANTHER" id="PTHR12027">
    <property type="entry name" value="WNT RELATED"/>
    <property type="match status" value="1"/>
</dbReference>
<dbReference type="Pfam" id="PF00110">
    <property type="entry name" value="wnt"/>
    <property type="match status" value="1"/>
</dbReference>
<evidence type="ECO:0000256" key="10">
    <source>
        <dbReference type="RuleBase" id="RU003500"/>
    </source>
</evidence>
<keyword evidence="7" id="KW-1015">Disulfide bond</keyword>
<keyword evidence="3 10" id="KW-0217">Developmental protein</keyword>
<evidence type="ECO:0000256" key="4">
    <source>
        <dbReference type="ARBA" id="ARBA00022525"/>
    </source>
</evidence>
<evidence type="ECO:0000256" key="7">
    <source>
        <dbReference type="ARBA" id="ARBA00023157"/>
    </source>
</evidence>
<feature type="chain" id="PRO_5039954221" description="Protein Wnt" evidence="11">
    <location>
        <begin position="23"/>
        <end position="364"/>
    </location>
</feature>
<feature type="signal peptide" evidence="11">
    <location>
        <begin position="1"/>
        <end position="22"/>
    </location>
</feature>
<dbReference type="GO" id="GO:0005615">
    <property type="term" value="C:extracellular space"/>
    <property type="evidence" value="ECO:0000318"/>
    <property type="project" value="GO_Central"/>
</dbReference>
<keyword evidence="5" id="KW-0272">Extracellular matrix</keyword>
<dbReference type="GO" id="GO:0060070">
    <property type="term" value="P:canonical Wnt signaling pathway"/>
    <property type="evidence" value="ECO:0000318"/>
    <property type="project" value="GO_Central"/>
</dbReference>
<evidence type="ECO:0000256" key="9">
    <source>
        <dbReference type="ARBA" id="ARBA00023288"/>
    </source>
</evidence>
<evidence type="ECO:0000256" key="5">
    <source>
        <dbReference type="ARBA" id="ARBA00022530"/>
    </source>
</evidence>
<dbReference type="CDD" id="cd19340">
    <property type="entry name" value="Wnt_Wnt8"/>
    <property type="match status" value="1"/>
</dbReference>
<dbReference type="PRINTS" id="PR01349">
    <property type="entry name" value="WNTPROTEIN"/>
</dbReference>
<reference evidence="13" key="2">
    <citation type="submission" date="2025-08" db="UniProtKB">
        <authorList>
            <consortium name="RefSeq"/>
        </authorList>
    </citation>
    <scope>IDENTIFICATION</scope>
    <source>
        <strain evidence="13">S238N-H82</strain>
        <tissue evidence="13">Testes</tissue>
    </source>
</reference>
<dbReference type="GeneID" id="118411526"/>
<dbReference type="InterPro" id="IPR013301">
    <property type="entry name" value="Wnt8"/>
</dbReference>
<dbReference type="OMA" id="FMHLEVF"/>
<evidence type="ECO:0000256" key="3">
    <source>
        <dbReference type="ARBA" id="ARBA00022473"/>
    </source>
</evidence>
<evidence type="ECO:0000256" key="8">
    <source>
        <dbReference type="ARBA" id="ARBA00023180"/>
    </source>
</evidence>
<evidence type="ECO:0000256" key="11">
    <source>
        <dbReference type="SAM" id="SignalP"/>
    </source>
</evidence>
<dbReference type="KEGG" id="bfo:118411526"/>
<name>A0A9J7KSJ3_BRAFL</name>
<keyword evidence="11" id="KW-0732">Signal</keyword>